<reference evidence="6 7" key="1">
    <citation type="journal article" date="2019" name="Microb. Pathog.">
        <title>Comparison of VITEK 2, MALDI-TOF MS, 16S rRNA gene sequencing, and whole-genome sequencing for identification of Roseomonas mucosa.</title>
        <authorList>
            <person name="Rudolph W.W."/>
            <person name="Gunzer F."/>
            <person name="Trauth M."/>
            <person name="Bunk B."/>
            <person name="Bigge R."/>
            <person name="Schrottner P."/>
        </authorList>
    </citation>
    <scope>NUCLEOTIDE SEQUENCE [LARGE SCALE GENOMIC DNA]</scope>
    <source>
        <strain evidence="6 7">DSM 103800</strain>
    </source>
</reference>
<dbReference type="Gene3D" id="3.50.50.60">
    <property type="entry name" value="FAD/NAD(P)-binding domain"/>
    <property type="match status" value="2"/>
</dbReference>
<dbReference type="PRINTS" id="PR00411">
    <property type="entry name" value="PNDRDTASEI"/>
</dbReference>
<evidence type="ECO:0000313" key="7">
    <source>
        <dbReference type="Proteomes" id="UP001258945"/>
    </source>
</evidence>
<dbReference type="InterPro" id="IPR050315">
    <property type="entry name" value="FAD-oxidoreductase_2"/>
</dbReference>
<dbReference type="PANTHER" id="PTHR43400">
    <property type="entry name" value="FUMARATE REDUCTASE"/>
    <property type="match status" value="1"/>
</dbReference>
<comment type="caution">
    <text evidence="6">The sequence shown here is derived from an EMBL/GenBank/DDBJ whole genome shotgun (WGS) entry which is preliminary data.</text>
</comment>
<dbReference type="NCBIfam" id="NF004789">
    <property type="entry name" value="PRK06134.1"/>
    <property type="match status" value="1"/>
</dbReference>
<comment type="cofactor">
    <cofactor evidence="1">
        <name>FAD</name>
        <dbReference type="ChEBI" id="CHEBI:57692"/>
    </cofactor>
</comment>
<dbReference type="EMBL" id="JAVVDO010000021">
    <property type="protein sequence ID" value="MDT8332067.1"/>
    <property type="molecule type" value="Genomic_DNA"/>
</dbReference>
<evidence type="ECO:0000256" key="3">
    <source>
        <dbReference type="ARBA" id="ARBA00022827"/>
    </source>
</evidence>
<organism evidence="6 7">
    <name type="scientific">Roseomonas gilardii</name>
    <dbReference type="NCBI Taxonomy" id="257708"/>
    <lineage>
        <taxon>Bacteria</taxon>
        <taxon>Pseudomonadati</taxon>
        <taxon>Pseudomonadota</taxon>
        <taxon>Alphaproteobacteria</taxon>
        <taxon>Acetobacterales</taxon>
        <taxon>Roseomonadaceae</taxon>
        <taxon>Roseomonas</taxon>
    </lineage>
</organism>
<dbReference type="InterPro" id="IPR003953">
    <property type="entry name" value="FAD-dep_OxRdtase_2_FAD-bd"/>
</dbReference>
<feature type="domain" description="FAD-dependent oxidoreductase 2 FAD-binding" evidence="5">
    <location>
        <begin position="14"/>
        <end position="553"/>
    </location>
</feature>
<dbReference type="Pfam" id="PF00890">
    <property type="entry name" value="FAD_binding_2"/>
    <property type="match status" value="1"/>
</dbReference>
<dbReference type="SUPFAM" id="SSF51905">
    <property type="entry name" value="FAD/NAD(P)-binding domain"/>
    <property type="match status" value="1"/>
</dbReference>
<dbReference type="PANTHER" id="PTHR43400:SF10">
    <property type="entry name" value="3-OXOSTEROID 1-DEHYDROGENASE"/>
    <property type="match status" value="1"/>
</dbReference>
<keyword evidence="3" id="KW-0274">FAD</keyword>
<evidence type="ECO:0000313" key="6">
    <source>
        <dbReference type="EMBL" id="MDT8332067.1"/>
    </source>
</evidence>
<keyword evidence="2" id="KW-0285">Flavoprotein</keyword>
<gene>
    <name evidence="6" type="ORF">RQ831_13470</name>
</gene>
<evidence type="ECO:0000256" key="1">
    <source>
        <dbReference type="ARBA" id="ARBA00001974"/>
    </source>
</evidence>
<evidence type="ECO:0000256" key="2">
    <source>
        <dbReference type="ARBA" id="ARBA00022630"/>
    </source>
</evidence>
<keyword evidence="4" id="KW-0560">Oxidoreductase</keyword>
<proteinExistence type="predicted"/>
<dbReference type="InterPro" id="IPR036188">
    <property type="entry name" value="FAD/NAD-bd_sf"/>
</dbReference>
<name>A0ABU3MGX1_9PROT</name>
<accession>A0ABU3MGX1</accession>
<dbReference type="InterPro" id="IPR027477">
    <property type="entry name" value="Succ_DH/fumarate_Rdtase_cat_sf"/>
</dbReference>
<dbReference type="SUPFAM" id="SSF56425">
    <property type="entry name" value="Succinate dehydrogenase/fumarate reductase flavoprotein, catalytic domain"/>
    <property type="match status" value="1"/>
</dbReference>
<keyword evidence="7" id="KW-1185">Reference proteome</keyword>
<dbReference type="Proteomes" id="UP001258945">
    <property type="component" value="Unassembled WGS sequence"/>
</dbReference>
<evidence type="ECO:0000259" key="5">
    <source>
        <dbReference type="Pfam" id="PF00890"/>
    </source>
</evidence>
<sequence length="586" mass="61780">MDGVMGATRSRSCDVLVIGSGAGGLATAVTAAALGLEVIVAEKEPVFGGTTAWSGGWLWVPRNPVVVRAGIEEDAEAPRTYLRHILGNRYDAARVEAFLEAGPRMIDFFERETAVRFLPGSAVPDFHGNVPGAVTGGRSVVAAPYDGRELGPLIARLRRPIPETTLAGMAIASGADLGHFLRATRSAASFAHVAKRLARHALDLARHRRSMQLVNGNALAARLLRSAADRGVTLWHSTAARQILRAGDAVTGAILEGPEGRLAVTARCGIVLATGGFPHDPARQRDLFPHVREGTPHHSAAPATNTGDGMRLAEAVGGQVDGGLADSGAWAPVSLVPRADGTTGRFPHLIERGKPGIIAVTRQGQRFVNESGPYHDFMRGLFQALRPGETAECWLVCDHRFLRRYGLGAVKPAPLPLSPWLRNGYLKRGGTIEELAAACGIDAAGLRDSLAAYNNDARQGLDTLFGRGSTPFQRGQGDAHHDGPNPCIAPIEQGPFYAVRIVPGSLGTFAGLVTDAEARVLDARGQPIPGLYAAGNDLSSVMGGQYPSGGITLGPAMTFGWIAARHMAGRSTDHDTPQVGRNEHAV</sequence>
<protein>
    <submittedName>
        <fullName evidence="6">FAD-dependent oxidoreductase</fullName>
    </submittedName>
</protein>
<evidence type="ECO:0000256" key="4">
    <source>
        <dbReference type="ARBA" id="ARBA00023002"/>
    </source>
</evidence>
<dbReference type="RefSeq" id="WP_314282627.1">
    <property type="nucleotide sequence ID" value="NZ_JAVVDO010000021.1"/>
</dbReference>